<dbReference type="CDD" id="cd02894">
    <property type="entry name" value="GGTase-II"/>
    <property type="match status" value="1"/>
</dbReference>
<evidence type="ECO:0000256" key="8">
    <source>
        <dbReference type="RuleBase" id="RU365076"/>
    </source>
</evidence>
<dbReference type="EC" id="2.5.1.60" evidence="8"/>
<comment type="catalytic activity">
    <reaction evidence="7 8">
        <text>geranylgeranyl diphosphate + L-cysteinyl-[protein] = S-geranylgeranyl-L-cysteinyl-[protein] + diphosphate</text>
        <dbReference type="Rhea" id="RHEA:21240"/>
        <dbReference type="Rhea" id="RHEA-COMP:10131"/>
        <dbReference type="Rhea" id="RHEA-COMP:11537"/>
        <dbReference type="ChEBI" id="CHEBI:29950"/>
        <dbReference type="ChEBI" id="CHEBI:33019"/>
        <dbReference type="ChEBI" id="CHEBI:57533"/>
        <dbReference type="ChEBI" id="CHEBI:86021"/>
        <dbReference type="EC" id="2.5.1.60"/>
    </reaction>
</comment>
<dbReference type="SMR" id="A0A1D8PU24"/>
<feature type="domain" description="Prenyltransferase alpha-alpha toroid" evidence="9">
    <location>
        <begin position="13"/>
        <end position="328"/>
    </location>
</feature>
<dbReference type="RefSeq" id="XP_719325.1">
    <property type="nucleotide sequence ID" value="XM_714232.1"/>
</dbReference>
<dbReference type="GO" id="GO:0004663">
    <property type="term" value="F:Rab geranylgeranyltransferase activity"/>
    <property type="evidence" value="ECO:0007669"/>
    <property type="project" value="UniProtKB-UniRule"/>
</dbReference>
<accession>A0A1D8PU24</accession>
<evidence type="ECO:0000256" key="6">
    <source>
        <dbReference type="ARBA" id="ARBA00022833"/>
    </source>
</evidence>
<keyword evidence="6 8" id="KW-0862">Zinc</keyword>
<gene>
    <name evidence="10 11" type="primary">BET2</name>
    <name evidence="11" type="ordered locus">CAALFM_CR09890CA</name>
    <name evidence="10" type="ordered locus">orf19.7563</name>
</gene>
<keyword evidence="3 8" id="KW-0808">Transferase</keyword>
<dbReference type="GO" id="GO:0006888">
    <property type="term" value="P:endoplasmic reticulum to Golgi vesicle-mediated transport"/>
    <property type="evidence" value="ECO:0000318"/>
    <property type="project" value="GO_Central"/>
</dbReference>
<evidence type="ECO:0000256" key="5">
    <source>
        <dbReference type="ARBA" id="ARBA00022737"/>
    </source>
</evidence>
<keyword evidence="5" id="KW-0677">Repeat</keyword>
<evidence type="ECO:0000256" key="1">
    <source>
        <dbReference type="ARBA" id="ARBA00010497"/>
    </source>
</evidence>
<dbReference type="SUPFAM" id="SSF48239">
    <property type="entry name" value="Terpenoid cyclases/Protein prenyltransferases"/>
    <property type="match status" value="1"/>
</dbReference>
<evidence type="ECO:0000256" key="4">
    <source>
        <dbReference type="ARBA" id="ARBA00022723"/>
    </source>
</evidence>
<reference evidence="11 12" key="2">
    <citation type="journal article" date="2007" name="Genome Biol.">
        <title>Assembly of the Candida albicans genome into sixteen supercontigs aligned on the eight chromosomes.</title>
        <authorList>
            <person name="van het Hoog M."/>
            <person name="Rast T.J."/>
            <person name="Martchenko M."/>
            <person name="Grindle S."/>
            <person name="Dignard D."/>
            <person name="Hogues H."/>
            <person name="Cuomo C."/>
            <person name="Berriman M."/>
            <person name="Scherer S."/>
            <person name="Magee B.B."/>
            <person name="Whiteway M."/>
            <person name="Chibana H."/>
            <person name="Nantel A."/>
            <person name="Magee P.T."/>
        </authorList>
    </citation>
    <scope>GENOME REANNOTATION</scope>
    <source>
        <strain evidence="12">SC5314 / ATCC MYA-2876</strain>
    </source>
</reference>
<dbReference type="Pfam" id="PF00432">
    <property type="entry name" value="Prenyltrans"/>
    <property type="match status" value="1"/>
</dbReference>
<dbReference type="VEuPathDB" id="FungiDB:CR_09890C_A"/>
<dbReference type="GO" id="GO:0005968">
    <property type="term" value="C:Rab-protein geranylgeranyltransferase complex"/>
    <property type="evidence" value="ECO:0000318"/>
    <property type="project" value="GO_Central"/>
</dbReference>
<evidence type="ECO:0000256" key="2">
    <source>
        <dbReference type="ARBA" id="ARBA00022602"/>
    </source>
</evidence>
<dbReference type="OMA" id="VKRCQCP"/>
<protein>
    <recommendedName>
        <fullName evidence="8">Geranylgeranyl transferase type-2 subunit beta</fullName>
        <ecNumber evidence="8">2.5.1.60</ecNumber>
    </recommendedName>
</protein>
<dbReference type="InterPro" id="IPR008930">
    <property type="entry name" value="Terpenoid_cyclase/PrenylTrfase"/>
</dbReference>
<dbReference type="CGD" id="CAL0000186043">
    <property type="gene designation" value="BET2"/>
</dbReference>
<dbReference type="InterPro" id="IPR026873">
    <property type="entry name" value="Ptb1"/>
</dbReference>
<dbReference type="AlphaFoldDB" id="A0A1D8PU24"/>
<dbReference type="FunFam" id="1.50.10.20:FF:000028">
    <property type="entry name" value="Geranylgeranyl transferase type-2 subunit beta"/>
    <property type="match status" value="1"/>
</dbReference>
<dbReference type="KEGG" id="cal:CAALFM_CR09890CA"/>
<dbReference type="Proteomes" id="UP000000559">
    <property type="component" value="Chromosome R"/>
</dbReference>
<dbReference type="InterPro" id="IPR045089">
    <property type="entry name" value="PGGT1B-like"/>
</dbReference>
<evidence type="ECO:0000256" key="3">
    <source>
        <dbReference type="ARBA" id="ARBA00022679"/>
    </source>
</evidence>
<reference evidence="11 12" key="3">
    <citation type="journal article" date="2013" name="Genome Biol.">
        <title>Assembly of a phased diploid Candida albicans genome facilitates allele-specific measurements and provides a simple model for repeat and indel structure.</title>
        <authorList>
            <person name="Muzzey D."/>
            <person name="Schwartz K."/>
            <person name="Weissman J.S."/>
            <person name="Sherlock G."/>
        </authorList>
    </citation>
    <scope>NUCLEOTIDE SEQUENCE [LARGE SCALE GENOMIC DNA]</scope>
    <source>
        <strain evidence="12">SC5314 / ATCC MYA-2876</strain>
    </source>
</reference>
<reference evidence="11 12" key="1">
    <citation type="journal article" date="2004" name="Proc. Natl. Acad. Sci. U.S.A.">
        <title>The diploid genome sequence of Candida albicans.</title>
        <authorList>
            <person name="Jones T."/>
            <person name="Federspiel N.A."/>
            <person name="Chibana H."/>
            <person name="Dungan J."/>
            <person name="Kalman S."/>
            <person name="Magee B.B."/>
            <person name="Newport G."/>
            <person name="Thorstenson Y.R."/>
            <person name="Agabian N."/>
            <person name="Magee P.T."/>
            <person name="Davis R.W."/>
            <person name="Scherer S."/>
        </authorList>
    </citation>
    <scope>NUCLEOTIDE SEQUENCE [LARGE SCALE GENOMIC DNA]</scope>
    <source>
        <strain evidence="12">SC5314 / ATCC MYA-2876</strain>
    </source>
</reference>
<dbReference type="GO" id="GO:0046872">
    <property type="term" value="F:metal ion binding"/>
    <property type="evidence" value="ECO:0007669"/>
    <property type="project" value="UniProtKB-KW"/>
</dbReference>
<comment type="cofactor">
    <cofactor evidence="8">
        <name>Zn(2+)</name>
        <dbReference type="ChEBI" id="CHEBI:29105"/>
    </cofactor>
    <text evidence="8">Binds 1 zinc ion per subunit.</text>
</comment>
<dbReference type="EMBL" id="CP017630">
    <property type="protein sequence ID" value="AOW31644.1"/>
    <property type="molecule type" value="Genomic_DNA"/>
</dbReference>
<keyword evidence="4 8" id="KW-0479">Metal-binding</keyword>
<dbReference type="PANTHER" id="PTHR11774">
    <property type="entry name" value="GERANYLGERANYL TRANSFERASE TYPE BETA SUBUNIT"/>
    <property type="match status" value="1"/>
</dbReference>
<proteinExistence type="inferred from homology"/>
<comment type="similarity">
    <text evidence="1 8">Belongs to the protein prenyltransferase subunit beta family.</text>
</comment>
<dbReference type="OrthoDB" id="5428259at2759"/>
<dbReference type="GeneID" id="3639025"/>
<evidence type="ECO:0000256" key="7">
    <source>
        <dbReference type="ARBA" id="ARBA00047658"/>
    </source>
</evidence>
<name>A0A1D8PU24_CANAL</name>
<evidence type="ECO:0000259" key="9">
    <source>
        <dbReference type="Pfam" id="PF00432"/>
    </source>
</evidence>
<evidence type="ECO:0000313" key="12">
    <source>
        <dbReference type="Proteomes" id="UP000000559"/>
    </source>
</evidence>
<dbReference type="eggNOG" id="KOG0366">
    <property type="taxonomic scope" value="Eukaryota"/>
</dbReference>
<dbReference type="InterPro" id="IPR001330">
    <property type="entry name" value="Prenyltrans"/>
</dbReference>
<dbReference type="Gene3D" id="1.50.10.20">
    <property type="match status" value="1"/>
</dbReference>
<dbReference type="PANTHER" id="PTHR11774:SF11">
    <property type="entry name" value="GERANYLGERANYL TRANSFERASE TYPE-2 SUBUNIT BETA"/>
    <property type="match status" value="1"/>
</dbReference>
<comment type="function">
    <text evidence="8">Catalyzes the transfer of a geranylgeranyl moiety from geranylgeranyl diphosphate to both cysteines of proteins with the C-terminal sequence -XXCC, -XCXC and -CCXX.</text>
</comment>
<dbReference type="STRING" id="237561.A0A1D8PU24"/>
<dbReference type="InParanoid" id="A0A1D8PU24"/>
<evidence type="ECO:0000313" key="11">
    <source>
        <dbReference type="EMBL" id="AOW31644.1"/>
    </source>
</evidence>
<dbReference type="FunCoup" id="A0A1D8PU24">
    <property type="interactions" value="322"/>
</dbReference>
<keyword evidence="2 8" id="KW-0637">Prenyltransferase</keyword>
<evidence type="ECO:0000313" key="10">
    <source>
        <dbReference type="CGD" id="CAL0000186043"/>
    </source>
</evidence>
<keyword evidence="12" id="KW-1185">Reference proteome</keyword>
<sequence length="341" mass="38485">MSNLPPDEKVILFDKSKHVQYIVEQESHRSFEYWLSEHLRMNGLYWGVTALITMNELSALAQQDVIDYIMLCWDDKTGAFGSFPKHDGHILSTLSALQVLKIYDQELTVLNNNNESLNGNKRERLIKFITGLQLPDGSFQGDKYGEVDTRFVYTAVSSLSLLNALTDSIADTASAFIMQCFNFDGGFGLIPGSESHAAQVFTCVGALAIMNKLDLLDVENKKVKLIDWLTERQVLPSGGFNGRPEKLPDVCYSWWVLSSLSILKRKNWVDLKILENFILTCQDLENGGFSDRPGNQTDVYHTCFAIAGLSLIDYKKYGFKEIDPVYCMPVEVTSKFVRRSA</sequence>
<organism evidence="11 12">
    <name type="scientific">Candida albicans (strain SC5314 / ATCC MYA-2876)</name>
    <name type="common">Yeast</name>
    <dbReference type="NCBI Taxonomy" id="237561"/>
    <lineage>
        <taxon>Eukaryota</taxon>
        <taxon>Fungi</taxon>
        <taxon>Dikarya</taxon>
        <taxon>Ascomycota</taxon>
        <taxon>Saccharomycotina</taxon>
        <taxon>Pichiomycetes</taxon>
        <taxon>Debaryomycetaceae</taxon>
        <taxon>Candida/Lodderomyces clade</taxon>
        <taxon>Candida</taxon>
    </lineage>
</organism>